<proteinExistence type="predicted"/>
<dbReference type="Proteomes" id="UP001234178">
    <property type="component" value="Unassembled WGS sequence"/>
</dbReference>
<comment type="caution">
    <text evidence="1">The sequence shown here is derived from an EMBL/GenBank/DDBJ whole genome shotgun (WGS) entry which is preliminary data.</text>
</comment>
<sequence>MAIMTHRHKINLAKGAANRRPISMGEKMCVEKCCLLLRILKLLEEEEEAVAMKPYASMDVESYELLVL</sequence>
<gene>
    <name evidence="1" type="ORF">OUZ56_013828</name>
</gene>
<reference evidence="1 2" key="1">
    <citation type="journal article" date="2023" name="Nucleic Acids Res.">
        <title>The hologenome of Daphnia magna reveals possible DNA methylation and microbiome-mediated evolution of the host genome.</title>
        <authorList>
            <person name="Chaturvedi A."/>
            <person name="Li X."/>
            <person name="Dhandapani V."/>
            <person name="Marshall H."/>
            <person name="Kissane S."/>
            <person name="Cuenca-Cambronero M."/>
            <person name="Asole G."/>
            <person name="Calvet F."/>
            <person name="Ruiz-Romero M."/>
            <person name="Marangio P."/>
            <person name="Guigo R."/>
            <person name="Rago D."/>
            <person name="Mirbahai L."/>
            <person name="Eastwood N."/>
            <person name="Colbourne J.K."/>
            <person name="Zhou J."/>
            <person name="Mallon E."/>
            <person name="Orsini L."/>
        </authorList>
    </citation>
    <scope>NUCLEOTIDE SEQUENCE [LARGE SCALE GENOMIC DNA]</scope>
    <source>
        <strain evidence="1">LRV0_1</strain>
    </source>
</reference>
<protein>
    <submittedName>
        <fullName evidence="1">Uncharacterized protein</fullName>
    </submittedName>
</protein>
<evidence type="ECO:0000313" key="2">
    <source>
        <dbReference type="Proteomes" id="UP001234178"/>
    </source>
</evidence>
<dbReference type="EMBL" id="JAOYFB010000002">
    <property type="protein sequence ID" value="KAK4008695.1"/>
    <property type="molecule type" value="Genomic_DNA"/>
</dbReference>
<evidence type="ECO:0000313" key="1">
    <source>
        <dbReference type="EMBL" id="KAK4008695.1"/>
    </source>
</evidence>
<name>A0ABQ9Z863_9CRUS</name>
<keyword evidence="2" id="KW-1185">Reference proteome</keyword>
<accession>A0ABQ9Z863</accession>
<organism evidence="1 2">
    <name type="scientific">Daphnia magna</name>
    <dbReference type="NCBI Taxonomy" id="35525"/>
    <lineage>
        <taxon>Eukaryota</taxon>
        <taxon>Metazoa</taxon>
        <taxon>Ecdysozoa</taxon>
        <taxon>Arthropoda</taxon>
        <taxon>Crustacea</taxon>
        <taxon>Branchiopoda</taxon>
        <taxon>Diplostraca</taxon>
        <taxon>Cladocera</taxon>
        <taxon>Anomopoda</taxon>
        <taxon>Daphniidae</taxon>
        <taxon>Daphnia</taxon>
    </lineage>
</organism>